<dbReference type="RefSeq" id="XP_007333472.1">
    <property type="nucleotide sequence ID" value="XM_007333410.1"/>
</dbReference>
<dbReference type="Gene3D" id="3.40.50.150">
    <property type="entry name" value="Vaccinia Virus protein VP39"/>
    <property type="match status" value="1"/>
</dbReference>
<sequence length="291" mass="32040">MSVHDSSLLSLTEQEADFFKSQTKIYDIEELRNHIIQVQKKAYDIYPYPCIRKFAFTSLKIARLPAYNHVLELRKTKPGAILLDIGCCFGNDIRKAVADGWPVGDAIASDLNEEFWKCGHELFKSTPETFPAGFVAGDAFSSTMIEPRLPFYSPPSSPRPTDLRTLTSLTPLQGHISAIHASSFFHLFNEVQQLTLAKQLATLLSPTPGSIIFGLHISPAIKGTLIFDSEGGPMFCHSPETWVNVWGGGVFEKGAVKVEARIVDWASFGGGPNSEGGVQKILALLWSVTRL</sequence>
<dbReference type="OrthoDB" id="2094832at2759"/>
<dbReference type="AlphaFoldDB" id="K5WZ59"/>
<dbReference type="InterPro" id="IPR051654">
    <property type="entry name" value="Meroterpenoid_MTases"/>
</dbReference>
<accession>K5WZ59</accession>
<comment type="pathway">
    <text evidence="1">Secondary metabolite biosynthesis.</text>
</comment>
<dbReference type="OMA" id="DFYDIGY"/>
<keyword evidence="2" id="KW-0808">Transferase</keyword>
<reference evidence="6" key="1">
    <citation type="journal article" date="2012" name="Proc. Natl. Acad. Sci. U.S.A.">
        <title>Genome sequence of the button mushroom Agaricus bisporus reveals mechanisms governing adaptation to a humic-rich ecological niche.</title>
        <authorList>
            <person name="Morin E."/>
            <person name="Kohler A."/>
            <person name="Baker A.R."/>
            <person name="Foulongne-Oriol M."/>
            <person name="Lombard V."/>
            <person name="Nagy L.G."/>
            <person name="Ohm R.A."/>
            <person name="Patyshakuliyeva A."/>
            <person name="Brun A."/>
            <person name="Aerts A.L."/>
            <person name="Bailey A.M."/>
            <person name="Billette C."/>
            <person name="Coutinho P.M."/>
            <person name="Deakin G."/>
            <person name="Doddapaneni H."/>
            <person name="Floudas D."/>
            <person name="Grimwood J."/>
            <person name="Hilden K."/>
            <person name="Kuees U."/>
            <person name="LaButti K.M."/>
            <person name="Lapidus A."/>
            <person name="Lindquist E.A."/>
            <person name="Lucas S.M."/>
            <person name="Murat C."/>
            <person name="Riley R.W."/>
            <person name="Salamov A.A."/>
            <person name="Schmutz J."/>
            <person name="Subramanian V."/>
            <person name="Woesten H.A.B."/>
            <person name="Xu J."/>
            <person name="Eastwood D.C."/>
            <person name="Foster G.D."/>
            <person name="Sonnenberg A.S."/>
            <person name="Cullen D."/>
            <person name="de Vries R.P."/>
            <person name="Lundell T."/>
            <person name="Hibbett D.S."/>
            <person name="Henrissat B."/>
            <person name="Burton K.S."/>
            <person name="Kerrigan R.W."/>
            <person name="Challen M.P."/>
            <person name="Grigoriev I.V."/>
            <person name="Martin F."/>
        </authorList>
    </citation>
    <scope>NUCLEOTIDE SEQUENCE [LARGE SCALE GENOMIC DNA]</scope>
    <source>
        <strain evidence="6">JB137-S8 / ATCC MYA-4627 / FGSC 10392</strain>
    </source>
</reference>
<evidence type="ECO:0000313" key="6">
    <source>
        <dbReference type="Proteomes" id="UP000008493"/>
    </source>
</evidence>
<evidence type="ECO:0008006" key="7">
    <source>
        <dbReference type="Google" id="ProtNLM"/>
    </source>
</evidence>
<evidence type="ECO:0000256" key="1">
    <source>
        <dbReference type="ARBA" id="ARBA00005179"/>
    </source>
</evidence>
<name>K5WZ59_AGABU</name>
<dbReference type="PANTHER" id="PTHR35897">
    <property type="entry name" value="METHYLTRANSFERASE AUSD"/>
    <property type="match status" value="1"/>
</dbReference>
<dbReference type="KEGG" id="abp:AGABI1DRAFT116115"/>
<dbReference type="HOGENOM" id="CLU_051542_1_1_1"/>
<dbReference type="Proteomes" id="UP000008493">
    <property type="component" value="Unassembled WGS sequence"/>
</dbReference>
<dbReference type="EMBL" id="JH971407">
    <property type="protein sequence ID" value="EKM75907.1"/>
    <property type="molecule type" value="Genomic_DNA"/>
</dbReference>
<dbReference type="eggNOG" id="ENOG502S0S9">
    <property type="taxonomic scope" value="Eukaryota"/>
</dbReference>
<evidence type="ECO:0000256" key="4">
    <source>
        <dbReference type="ARBA" id="ARBA00038314"/>
    </source>
</evidence>
<dbReference type="GO" id="GO:0016740">
    <property type="term" value="F:transferase activity"/>
    <property type="evidence" value="ECO:0007669"/>
    <property type="project" value="UniProtKB-KW"/>
</dbReference>
<evidence type="ECO:0000313" key="5">
    <source>
        <dbReference type="EMBL" id="EKM75907.1"/>
    </source>
</evidence>
<dbReference type="InParanoid" id="K5WZ59"/>
<keyword evidence="6" id="KW-1185">Reference proteome</keyword>
<dbReference type="PANTHER" id="PTHR35897:SF1">
    <property type="entry name" value="METHYLTRANSFERASE AUSD"/>
    <property type="match status" value="1"/>
</dbReference>
<evidence type="ECO:0000256" key="3">
    <source>
        <dbReference type="ARBA" id="ARBA00022691"/>
    </source>
</evidence>
<evidence type="ECO:0000256" key="2">
    <source>
        <dbReference type="ARBA" id="ARBA00022679"/>
    </source>
</evidence>
<organism evidence="5 6">
    <name type="scientific">Agaricus bisporus var. burnettii (strain JB137-S8 / ATCC MYA-4627 / FGSC 10392)</name>
    <name type="common">White button mushroom</name>
    <dbReference type="NCBI Taxonomy" id="597362"/>
    <lineage>
        <taxon>Eukaryota</taxon>
        <taxon>Fungi</taxon>
        <taxon>Dikarya</taxon>
        <taxon>Basidiomycota</taxon>
        <taxon>Agaricomycotina</taxon>
        <taxon>Agaricomycetes</taxon>
        <taxon>Agaricomycetidae</taxon>
        <taxon>Agaricales</taxon>
        <taxon>Agaricineae</taxon>
        <taxon>Agaricaceae</taxon>
        <taxon>Agaricus</taxon>
    </lineage>
</organism>
<dbReference type="SUPFAM" id="SSF53335">
    <property type="entry name" value="S-adenosyl-L-methionine-dependent methyltransferases"/>
    <property type="match status" value="1"/>
</dbReference>
<gene>
    <name evidence="5" type="ORF">AGABI1DRAFT_116115</name>
</gene>
<comment type="similarity">
    <text evidence="4">Belongs to the class I-like SAM-binding methyltransferase superfamily.</text>
</comment>
<dbReference type="GeneID" id="18824977"/>
<proteinExistence type="inferred from homology"/>
<protein>
    <recommendedName>
        <fullName evidence="7">Methyltransferase domain-containing protein</fullName>
    </recommendedName>
</protein>
<dbReference type="InterPro" id="IPR029063">
    <property type="entry name" value="SAM-dependent_MTases_sf"/>
</dbReference>
<keyword evidence="3" id="KW-0949">S-adenosyl-L-methionine</keyword>